<dbReference type="InterPro" id="IPR005139">
    <property type="entry name" value="PCRF"/>
</dbReference>
<sequence length="231" mass="26609">MNNNFSCTLEIRPAAGGEEAKIWASDLQRMYSRFANLKGWQVEEIADRTLRIKGLEVWERLKHEGGVHRVQRVPQTERYGRIHTSTATVAVLPEISDEKITINPSDLEYQFIRSSGHGGQNVNKVSTAVRLTHKPTGIVIESSSERYQEQNRKIAIQILKTKLWEMEQNKKQGQITSQRKDQVGQGERSEKIRTYNYPNNKVTDHRLGKKFRLEDIVEGKLEKLTLLLSQL</sequence>
<dbReference type="Pfam" id="PF03462">
    <property type="entry name" value="PCRF"/>
    <property type="match status" value="1"/>
</dbReference>
<dbReference type="PROSITE" id="PS00745">
    <property type="entry name" value="RF_PROK_I"/>
    <property type="match status" value="1"/>
</dbReference>
<dbReference type="SUPFAM" id="SSF75620">
    <property type="entry name" value="Release factor"/>
    <property type="match status" value="1"/>
</dbReference>
<comment type="caution">
    <text evidence="6">The sequence shown here is derived from an EMBL/GenBank/DDBJ whole genome shotgun (WGS) entry which is preliminary data.</text>
</comment>
<dbReference type="EMBL" id="PEZT01000020">
    <property type="protein sequence ID" value="PIS09074.1"/>
    <property type="molecule type" value="Genomic_DNA"/>
</dbReference>
<comment type="similarity">
    <text evidence="1">Belongs to the prokaryotic/mitochondrial release factor family.</text>
</comment>
<keyword evidence="3" id="KW-0648">Protein biosynthesis</keyword>
<feature type="compositionally biased region" description="Basic and acidic residues" evidence="4">
    <location>
        <begin position="178"/>
        <end position="191"/>
    </location>
</feature>
<dbReference type="Proteomes" id="UP000230093">
    <property type="component" value="Unassembled WGS sequence"/>
</dbReference>
<proteinExistence type="inferred from homology"/>
<dbReference type="Gene3D" id="3.30.70.1660">
    <property type="match status" value="2"/>
</dbReference>
<dbReference type="Pfam" id="PF00472">
    <property type="entry name" value="RF-1"/>
    <property type="match status" value="1"/>
</dbReference>
<evidence type="ECO:0000313" key="7">
    <source>
        <dbReference type="Proteomes" id="UP000230093"/>
    </source>
</evidence>
<feature type="domain" description="Prokaryotic-type class I peptide chain release factors" evidence="5">
    <location>
        <begin position="113"/>
        <end position="129"/>
    </location>
</feature>
<organism evidence="6 7">
    <name type="scientific">Candidatus Beckwithbacteria bacterium CG10_big_fil_rev_8_21_14_0_10_34_10</name>
    <dbReference type="NCBI Taxonomy" id="1974495"/>
    <lineage>
        <taxon>Bacteria</taxon>
        <taxon>Candidatus Beckwithiibacteriota</taxon>
    </lineage>
</organism>
<evidence type="ECO:0000313" key="6">
    <source>
        <dbReference type="EMBL" id="PIS09074.1"/>
    </source>
</evidence>
<gene>
    <name evidence="6" type="ORF">COT75_03350</name>
</gene>
<evidence type="ECO:0000256" key="1">
    <source>
        <dbReference type="ARBA" id="ARBA00010835"/>
    </source>
</evidence>
<name>A0A2H0W8S7_9BACT</name>
<dbReference type="InterPro" id="IPR045853">
    <property type="entry name" value="Pep_chain_release_fac_I_sf"/>
</dbReference>
<dbReference type="Gene3D" id="3.30.160.20">
    <property type="match status" value="1"/>
</dbReference>
<dbReference type="GO" id="GO:0003747">
    <property type="term" value="F:translation release factor activity"/>
    <property type="evidence" value="ECO:0007669"/>
    <property type="project" value="InterPro"/>
</dbReference>
<accession>A0A2H0W8S7</accession>
<dbReference type="GO" id="GO:0005737">
    <property type="term" value="C:cytoplasm"/>
    <property type="evidence" value="ECO:0007669"/>
    <property type="project" value="UniProtKB-ARBA"/>
</dbReference>
<reference evidence="7" key="1">
    <citation type="submission" date="2017-09" db="EMBL/GenBank/DDBJ databases">
        <title>Depth-based differentiation of microbial function through sediment-hosted aquifers and enrichment of novel symbionts in the deep terrestrial subsurface.</title>
        <authorList>
            <person name="Probst A.J."/>
            <person name="Ladd B."/>
            <person name="Jarett J.K."/>
            <person name="Geller-Mcgrath D.E."/>
            <person name="Sieber C.M.K."/>
            <person name="Emerson J.B."/>
            <person name="Anantharaman K."/>
            <person name="Thomas B.C."/>
            <person name="Malmstrom R."/>
            <person name="Stieglmeier M."/>
            <person name="Klingl A."/>
            <person name="Woyke T."/>
            <person name="Ryan C.M."/>
            <person name="Banfield J.F."/>
        </authorList>
    </citation>
    <scope>NUCLEOTIDE SEQUENCE [LARGE SCALE GENOMIC DNA]</scope>
</reference>
<feature type="region of interest" description="Disordered" evidence="4">
    <location>
        <begin position="170"/>
        <end position="191"/>
    </location>
</feature>
<evidence type="ECO:0000256" key="4">
    <source>
        <dbReference type="SAM" id="MobiDB-lite"/>
    </source>
</evidence>
<dbReference type="InterPro" id="IPR050057">
    <property type="entry name" value="Prokaryotic/Mito_RF"/>
</dbReference>
<dbReference type="SMART" id="SM00937">
    <property type="entry name" value="PCRF"/>
    <property type="match status" value="1"/>
</dbReference>
<evidence type="ECO:0000256" key="2">
    <source>
        <dbReference type="ARBA" id="ARBA00022481"/>
    </source>
</evidence>
<evidence type="ECO:0000259" key="5">
    <source>
        <dbReference type="PROSITE" id="PS00745"/>
    </source>
</evidence>
<dbReference type="InterPro" id="IPR000352">
    <property type="entry name" value="Pep_chain_release_fac_I"/>
</dbReference>
<dbReference type="AlphaFoldDB" id="A0A2H0W8S7"/>
<evidence type="ECO:0000256" key="3">
    <source>
        <dbReference type="ARBA" id="ARBA00022917"/>
    </source>
</evidence>
<protein>
    <recommendedName>
        <fullName evidence="5">Prokaryotic-type class I peptide chain release factors domain-containing protein</fullName>
    </recommendedName>
</protein>
<dbReference type="PANTHER" id="PTHR43804:SF7">
    <property type="entry name" value="LD18447P"/>
    <property type="match status" value="1"/>
</dbReference>
<keyword evidence="2" id="KW-0488">Methylation</keyword>
<dbReference type="PANTHER" id="PTHR43804">
    <property type="entry name" value="LD18447P"/>
    <property type="match status" value="1"/>
</dbReference>